<evidence type="ECO:0000313" key="8">
    <source>
        <dbReference type="Proteomes" id="UP001055153"/>
    </source>
</evidence>
<dbReference type="PANTHER" id="PTHR30097:SF15">
    <property type="entry name" value="CATION EFFLUX SYSTEM PROTEIN CUSB"/>
    <property type="match status" value="1"/>
</dbReference>
<dbReference type="Gene3D" id="2.40.30.170">
    <property type="match status" value="1"/>
</dbReference>
<evidence type="ECO:0000256" key="3">
    <source>
        <dbReference type="SAM" id="Phobius"/>
    </source>
</evidence>
<proteinExistence type="inferred from homology"/>
<dbReference type="InterPro" id="IPR051909">
    <property type="entry name" value="MFP_Cation_Efflux"/>
</dbReference>
<feature type="domain" description="CzcB-like barrel-sandwich hybrid" evidence="6">
    <location>
        <begin position="99"/>
        <end position="252"/>
    </location>
</feature>
<feature type="domain" description="CusB-like beta-barrel" evidence="4">
    <location>
        <begin position="266"/>
        <end position="343"/>
    </location>
</feature>
<dbReference type="Pfam" id="PF25967">
    <property type="entry name" value="RND-MFP_C"/>
    <property type="match status" value="1"/>
</dbReference>
<reference evidence="7" key="1">
    <citation type="journal article" date="2021" name="Front. Microbiol.">
        <title>Comprehensive Comparative Genomics and Phenotyping of Methylobacterium Species.</title>
        <authorList>
            <person name="Alessa O."/>
            <person name="Ogura Y."/>
            <person name="Fujitani Y."/>
            <person name="Takami H."/>
            <person name="Hayashi T."/>
            <person name="Sahin N."/>
            <person name="Tani A."/>
        </authorList>
    </citation>
    <scope>NUCLEOTIDE SEQUENCE</scope>
    <source>
        <strain evidence="7">DSM 17168</strain>
    </source>
</reference>
<sequence>MDLTDRDLKPIGLTARVQLCVVLAVVGLGLAVLWYGRSGRVEPGVVVTTRPVSGSPRQGVPLTEAQLTTLSTETVVQRQFYEEIATEGRISVDEYRATPVFSPYPGRVVQIFGRTGERVEQGQRLFSIQANEMVQAQNDYLAALNVLNKSRSQFNFATSAEKRQRDLYETRATTLRELQSAQNDLTSATNDLRTAEVGLEAVRNRLRILGLSDADMTALQQKGAINPETMINAPLSGTIIQRRIGPGQYVTTGGSDPSYVIGDLSKVWLVAPLREPDSTKITLGELVRFRVLAFPDRIFEARVNFIGSSVDPTTRRINVRAEVDNAQRLLKPEMYASVRIVTERDDAFLSVPRAAVIYEGDRASVWVLGEGNAVESRRIRPGIVSGGNVEVLDGLKEGERVIAKGALFVERMTATE</sequence>
<protein>
    <submittedName>
        <fullName evidence="7">Multidrug resistance protein MdtA</fullName>
    </submittedName>
</protein>
<dbReference type="Pfam" id="PF25954">
    <property type="entry name" value="Beta-barrel_RND_2"/>
    <property type="match status" value="1"/>
</dbReference>
<dbReference type="InterPro" id="IPR058647">
    <property type="entry name" value="BSH_CzcB-like"/>
</dbReference>
<organism evidence="7 8">
    <name type="scientific">Methylobacterium isbiliense</name>
    <dbReference type="NCBI Taxonomy" id="315478"/>
    <lineage>
        <taxon>Bacteria</taxon>
        <taxon>Pseudomonadati</taxon>
        <taxon>Pseudomonadota</taxon>
        <taxon>Alphaproteobacteria</taxon>
        <taxon>Hyphomicrobiales</taxon>
        <taxon>Methylobacteriaceae</taxon>
        <taxon>Methylobacterium</taxon>
    </lineage>
</organism>
<comment type="caution">
    <text evidence="7">The sequence shown here is derived from an EMBL/GenBank/DDBJ whole genome shotgun (WGS) entry which is preliminary data.</text>
</comment>
<dbReference type="Gene3D" id="2.40.50.100">
    <property type="match status" value="1"/>
</dbReference>
<dbReference type="InterPro" id="IPR058792">
    <property type="entry name" value="Beta-barrel_RND_2"/>
</dbReference>
<dbReference type="Pfam" id="PF25973">
    <property type="entry name" value="BSH_CzcB"/>
    <property type="match status" value="1"/>
</dbReference>
<keyword evidence="8" id="KW-1185">Reference proteome</keyword>
<accession>A0ABQ4SLD3</accession>
<dbReference type="InterPro" id="IPR058627">
    <property type="entry name" value="MdtA-like_C"/>
</dbReference>
<evidence type="ECO:0000313" key="7">
    <source>
        <dbReference type="EMBL" id="GJE03106.1"/>
    </source>
</evidence>
<dbReference type="Proteomes" id="UP001055153">
    <property type="component" value="Unassembled WGS sequence"/>
</dbReference>
<dbReference type="PANTHER" id="PTHR30097">
    <property type="entry name" value="CATION EFFLUX SYSTEM PROTEIN CUSB"/>
    <property type="match status" value="1"/>
</dbReference>
<evidence type="ECO:0000256" key="1">
    <source>
        <dbReference type="ARBA" id="ARBA00009477"/>
    </source>
</evidence>
<dbReference type="EMBL" id="BPQQ01000067">
    <property type="protein sequence ID" value="GJE03106.1"/>
    <property type="molecule type" value="Genomic_DNA"/>
</dbReference>
<evidence type="ECO:0000259" key="6">
    <source>
        <dbReference type="Pfam" id="PF25973"/>
    </source>
</evidence>
<dbReference type="Gene3D" id="1.10.287.470">
    <property type="entry name" value="Helix hairpin bin"/>
    <property type="match status" value="1"/>
</dbReference>
<keyword evidence="2" id="KW-0813">Transport</keyword>
<keyword evidence="3" id="KW-0472">Membrane</keyword>
<keyword evidence="3" id="KW-0812">Transmembrane</keyword>
<dbReference type="RefSeq" id="WP_238240463.1">
    <property type="nucleotide sequence ID" value="NZ_BPQQ01000067.1"/>
</dbReference>
<dbReference type="NCBIfam" id="TIGR01730">
    <property type="entry name" value="RND_mfp"/>
    <property type="match status" value="1"/>
</dbReference>
<gene>
    <name evidence="7" type="primary">mdtA_13</name>
    <name evidence="7" type="ORF">GMJLKIPL_5057</name>
</gene>
<name>A0ABQ4SLD3_9HYPH</name>
<evidence type="ECO:0000259" key="5">
    <source>
        <dbReference type="Pfam" id="PF25967"/>
    </source>
</evidence>
<dbReference type="InterPro" id="IPR006143">
    <property type="entry name" value="RND_pump_MFP"/>
</dbReference>
<evidence type="ECO:0000259" key="4">
    <source>
        <dbReference type="Pfam" id="PF25954"/>
    </source>
</evidence>
<feature type="domain" description="Multidrug resistance protein MdtA-like C-terminal permuted SH3" evidence="5">
    <location>
        <begin position="351"/>
        <end position="405"/>
    </location>
</feature>
<evidence type="ECO:0000256" key="2">
    <source>
        <dbReference type="ARBA" id="ARBA00022448"/>
    </source>
</evidence>
<dbReference type="SUPFAM" id="SSF111369">
    <property type="entry name" value="HlyD-like secretion proteins"/>
    <property type="match status" value="1"/>
</dbReference>
<reference evidence="7" key="2">
    <citation type="submission" date="2021-08" db="EMBL/GenBank/DDBJ databases">
        <authorList>
            <person name="Tani A."/>
            <person name="Ola A."/>
            <person name="Ogura Y."/>
            <person name="Katsura K."/>
            <person name="Hayashi T."/>
        </authorList>
    </citation>
    <scope>NUCLEOTIDE SEQUENCE</scope>
    <source>
        <strain evidence="7">DSM 17168</strain>
    </source>
</reference>
<comment type="similarity">
    <text evidence="1">Belongs to the membrane fusion protein (MFP) (TC 8.A.1) family.</text>
</comment>
<dbReference type="Gene3D" id="2.40.420.20">
    <property type="match status" value="1"/>
</dbReference>
<feature type="transmembrane region" description="Helical" evidence="3">
    <location>
        <begin position="15"/>
        <end position="35"/>
    </location>
</feature>
<keyword evidence="3" id="KW-1133">Transmembrane helix</keyword>